<gene>
    <name evidence="9" type="ORF">GXW71_33210</name>
</gene>
<dbReference type="PANTHER" id="PTHR21666:SF288">
    <property type="entry name" value="CELL DIVISION PROTEIN YTFB"/>
    <property type="match status" value="1"/>
</dbReference>
<keyword evidence="6" id="KW-0482">Metalloprotease</keyword>
<evidence type="ECO:0000313" key="10">
    <source>
        <dbReference type="Proteomes" id="UP001196870"/>
    </source>
</evidence>
<evidence type="ECO:0000256" key="6">
    <source>
        <dbReference type="ARBA" id="ARBA00023049"/>
    </source>
</evidence>
<evidence type="ECO:0000256" key="3">
    <source>
        <dbReference type="ARBA" id="ARBA00022723"/>
    </source>
</evidence>
<comment type="caution">
    <text evidence="9">The sequence shown here is derived from an EMBL/GenBank/DDBJ whole genome shotgun (WGS) entry which is preliminary data.</text>
</comment>
<name>A0ABS5F9N0_9PROT</name>
<dbReference type="EMBL" id="JAAGBB010000093">
    <property type="protein sequence ID" value="MBR0669256.1"/>
    <property type="molecule type" value="Genomic_DNA"/>
</dbReference>
<keyword evidence="4" id="KW-0378">Hydrolase</keyword>
<keyword evidence="5" id="KW-0862">Zinc</keyword>
<dbReference type="InterPro" id="IPR050570">
    <property type="entry name" value="Cell_wall_metabolism_enzyme"/>
</dbReference>
<feature type="signal peptide" evidence="7">
    <location>
        <begin position="1"/>
        <end position="27"/>
    </location>
</feature>
<evidence type="ECO:0000259" key="8">
    <source>
        <dbReference type="Pfam" id="PF01551"/>
    </source>
</evidence>
<evidence type="ECO:0000256" key="5">
    <source>
        <dbReference type="ARBA" id="ARBA00022833"/>
    </source>
</evidence>
<dbReference type="InterPro" id="IPR011055">
    <property type="entry name" value="Dup_hybrid_motif"/>
</dbReference>
<keyword evidence="2" id="KW-0645">Protease</keyword>
<evidence type="ECO:0000256" key="7">
    <source>
        <dbReference type="SAM" id="SignalP"/>
    </source>
</evidence>
<accession>A0ABS5F9N0</accession>
<feature type="domain" description="M23ase beta-sheet core" evidence="8">
    <location>
        <begin position="265"/>
        <end position="362"/>
    </location>
</feature>
<feature type="chain" id="PRO_5045599795" evidence="7">
    <location>
        <begin position="28"/>
        <end position="408"/>
    </location>
</feature>
<evidence type="ECO:0000256" key="4">
    <source>
        <dbReference type="ARBA" id="ARBA00022801"/>
    </source>
</evidence>
<keyword evidence="3" id="KW-0479">Metal-binding</keyword>
<evidence type="ECO:0000256" key="2">
    <source>
        <dbReference type="ARBA" id="ARBA00022670"/>
    </source>
</evidence>
<organism evidence="9 10">
    <name type="scientific">Plastoroseomonas hellenica</name>
    <dbReference type="NCBI Taxonomy" id="2687306"/>
    <lineage>
        <taxon>Bacteria</taxon>
        <taxon>Pseudomonadati</taxon>
        <taxon>Pseudomonadota</taxon>
        <taxon>Alphaproteobacteria</taxon>
        <taxon>Acetobacterales</taxon>
        <taxon>Acetobacteraceae</taxon>
        <taxon>Plastoroseomonas</taxon>
    </lineage>
</organism>
<comment type="cofactor">
    <cofactor evidence="1">
        <name>Zn(2+)</name>
        <dbReference type="ChEBI" id="CHEBI:29105"/>
    </cofactor>
</comment>
<protein>
    <submittedName>
        <fullName evidence="9">M23 family metallopeptidase</fullName>
    </submittedName>
</protein>
<evidence type="ECO:0000256" key="1">
    <source>
        <dbReference type="ARBA" id="ARBA00001947"/>
    </source>
</evidence>
<keyword evidence="7" id="KW-0732">Signal</keyword>
<keyword evidence="10" id="KW-1185">Reference proteome</keyword>
<reference evidence="10" key="1">
    <citation type="journal article" date="2021" name="Syst. Appl. Microbiol.">
        <title>Roseomonas hellenica sp. nov., isolated from roots of wild-growing Alkanna tinctoria.</title>
        <authorList>
            <person name="Rat A."/>
            <person name="Naranjo H.D."/>
            <person name="Lebbe L."/>
            <person name="Cnockaert M."/>
            <person name="Krigas N."/>
            <person name="Grigoriadou K."/>
            <person name="Maloupa E."/>
            <person name="Willems A."/>
        </authorList>
    </citation>
    <scope>NUCLEOTIDE SEQUENCE [LARGE SCALE GENOMIC DNA]</scope>
    <source>
        <strain evidence="10">LMG 31523</strain>
    </source>
</reference>
<dbReference type="CDD" id="cd12797">
    <property type="entry name" value="M23_peptidase"/>
    <property type="match status" value="1"/>
</dbReference>
<dbReference type="Gene3D" id="2.70.70.10">
    <property type="entry name" value="Glucose Permease (Domain IIA)"/>
    <property type="match status" value="1"/>
</dbReference>
<dbReference type="InterPro" id="IPR016047">
    <property type="entry name" value="M23ase_b-sheet_dom"/>
</dbReference>
<evidence type="ECO:0000313" key="9">
    <source>
        <dbReference type="EMBL" id="MBR0669256.1"/>
    </source>
</evidence>
<proteinExistence type="predicted"/>
<dbReference type="PANTHER" id="PTHR21666">
    <property type="entry name" value="PEPTIDASE-RELATED"/>
    <property type="match status" value="1"/>
</dbReference>
<dbReference type="RefSeq" id="WP_211858107.1">
    <property type="nucleotide sequence ID" value="NZ_JAAGBB010000093.1"/>
</dbReference>
<sequence>MALRFRSSARLLLCFLLLFGITSGVSAETAEPPSFEGTERVITVRRNDTLADMLRSAGIAAAEAHAVATALLPGFGPRDLRPGQELSLWFDTEEDETLNAVVLEPAPGHVVAVRRGESAWSLEEYRAPQSRFLARVETEIDGGVFPSLTRAGLPAPLAFRLVRALQYEVDFQRDIQPGDRISVAFERYRGPDGELLRHGRVLHAALTLSGRVVEVWRHDAGDDTAGWYDGTGRPLSGRFMRTPLDGARISSGFGPRRHPVLGYNRMHRGIDFAAPTGTAVYAAAPGRVAVARAERGYGRTIVLTHANGVSTRYAHLSRFARGLRVGATVRQGQTIGAVGATGLATGPHLHYELMIAGQARDPSRTLIATEEPLRGPALAAFQAKRRRLETDIATLRGSGGIELAMAPD</sequence>
<dbReference type="Pfam" id="PF01551">
    <property type="entry name" value="Peptidase_M23"/>
    <property type="match status" value="1"/>
</dbReference>
<dbReference type="Gene3D" id="3.10.450.350">
    <property type="match status" value="2"/>
</dbReference>
<dbReference type="Proteomes" id="UP001196870">
    <property type="component" value="Unassembled WGS sequence"/>
</dbReference>
<dbReference type="SUPFAM" id="SSF51261">
    <property type="entry name" value="Duplicated hybrid motif"/>
    <property type="match status" value="1"/>
</dbReference>